<dbReference type="GeneID" id="67181667"/>
<dbReference type="Pfam" id="PF00126">
    <property type="entry name" value="HTH_1"/>
    <property type="match status" value="1"/>
</dbReference>
<evidence type="ECO:0000259" key="5">
    <source>
        <dbReference type="PROSITE" id="PS50931"/>
    </source>
</evidence>
<dbReference type="PANTHER" id="PTHR30126:SF94">
    <property type="entry name" value="LYSR FAMILY TRANSCRIPTIONAL REGULATOR"/>
    <property type="match status" value="1"/>
</dbReference>
<evidence type="ECO:0000313" key="6">
    <source>
        <dbReference type="EMBL" id="ADN75654.1"/>
    </source>
</evidence>
<dbReference type="PANTHER" id="PTHR30126">
    <property type="entry name" value="HTH-TYPE TRANSCRIPTIONAL REGULATOR"/>
    <property type="match status" value="1"/>
</dbReference>
<keyword evidence="2" id="KW-0805">Transcription regulation</keyword>
<proteinExistence type="inferred from homology"/>
<organism evidence="6 7">
    <name type="scientific">Ferrimonas balearica (strain DSM 9799 / CCM 4581 / KCTC 23876 / PAT)</name>
    <dbReference type="NCBI Taxonomy" id="550540"/>
    <lineage>
        <taxon>Bacteria</taxon>
        <taxon>Pseudomonadati</taxon>
        <taxon>Pseudomonadota</taxon>
        <taxon>Gammaproteobacteria</taxon>
        <taxon>Alteromonadales</taxon>
        <taxon>Ferrimonadaceae</taxon>
        <taxon>Ferrimonas</taxon>
    </lineage>
</organism>
<dbReference type="InterPro" id="IPR005119">
    <property type="entry name" value="LysR_subst-bd"/>
</dbReference>
<dbReference type="EMBL" id="CP002209">
    <property type="protein sequence ID" value="ADN75654.1"/>
    <property type="molecule type" value="Genomic_DNA"/>
</dbReference>
<evidence type="ECO:0000313" key="7">
    <source>
        <dbReference type="Proteomes" id="UP000006683"/>
    </source>
</evidence>
<comment type="similarity">
    <text evidence="1">Belongs to the LysR transcriptional regulatory family.</text>
</comment>
<feature type="domain" description="HTH lysR-type" evidence="5">
    <location>
        <begin position="1"/>
        <end position="60"/>
    </location>
</feature>
<dbReference type="OrthoDB" id="9808620at2"/>
<dbReference type="PROSITE" id="PS50931">
    <property type="entry name" value="HTH_LYSR"/>
    <property type="match status" value="1"/>
</dbReference>
<dbReference type="STRING" id="550540.Fbal_1450"/>
<dbReference type="InterPro" id="IPR036390">
    <property type="entry name" value="WH_DNA-bd_sf"/>
</dbReference>
<dbReference type="Proteomes" id="UP000006683">
    <property type="component" value="Chromosome"/>
</dbReference>
<dbReference type="SUPFAM" id="SSF46785">
    <property type="entry name" value="Winged helix' DNA-binding domain"/>
    <property type="match status" value="1"/>
</dbReference>
<evidence type="ECO:0000256" key="3">
    <source>
        <dbReference type="ARBA" id="ARBA00023125"/>
    </source>
</evidence>
<dbReference type="eggNOG" id="COG0583">
    <property type="taxonomic scope" value="Bacteria"/>
</dbReference>
<dbReference type="InterPro" id="IPR000847">
    <property type="entry name" value="LysR_HTH_N"/>
</dbReference>
<keyword evidence="4" id="KW-0804">Transcription</keyword>
<reference evidence="6 7" key="1">
    <citation type="journal article" date="2010" name="Stand. Genomic Sci.">
        <title>Complete genome sequence of Ferrimonas balearica type strain (PAT).</title>
        <authorList>
            <person name="Nolan M."/>
            <person name="Sikorski J."/>
            <person name="Davenport K."/>
            <person name="Lucas S."/>
            <person name="Glavina Del Rio T."/>
            <person name="Tice H."/>
            <person name="Cheng J."/>
            <person name="Goodwin L."/>
            <person name="Pitluck S."/>
            <person name="Liolios K."/>
            <person name="Ivanova N."/>
            <person name="Mavromatis K."/>
            <person name="Ovchinnikova G."/>
            <person name="Pati A."/>
            <person name="Chen A."/>
            <person name="Palaniappan K."/>
            <person name="Land M."/>
            <person name="Hauser L."/>
            <person name="Chang Y."/>
            <person name="Jeffries C."/>
            <person name="Tapia R."/>
            <person name="Brettin T."/>
            <person name="Detter J."/>
            <person name="Han C."/>
            <person name="Yasawong M."/>
            <person name="Rohde M."/>
            <person name="Tindall B."/>
            <person name="Goker M."/>
            <person name="Woyke T."/>
            <person name="Bristow J."/>
            <person name="Eisen J."/>
            <person name="Markowitz V."/>
            <person name="Hugenholtz P."/>
            <person name="Kyrpides N."/>
            <person name="Klenk H."/>
            <person name="Lapidus A."/>
        </authorList>
    </citation>
    <scope>NUCLEOTIDE SEQUENCE [LARGE SCALE GENOMIC DNA]</scope>
    <source>
        <strain evidence="7">DSM 9799 / CCM 4581 / KCTC 23876 / PAT</strain>
    </source>
</reference>
<dbReference type="InterPro" id="IPR036388">
    <property type="entry name" value="WH-like_DNA-bd_sf"/>
</dbReference>
<accession>E1SNH0</accession>
<name>E1SNH0_FERBD</name>
<dbReference type="GO" id="GO:0000976">
    <property type="term" value="F:transcription cis-regulatory region binding"/>
    <property type="evidence" value="ECO:0007669"/>
    <property type="project" value="TreeGrafter"/>
</dbReference>
<dbReference type="GO" id="GO:0003700">
    <property type="term" value="F:DNA-binding transcription factor activity"/>
    <property type="evidence" value="ECO:0007669"/>
    <property type="project" value="InterPro"/>
</dbReference>
<dbReference type="Pfam" id="PF03466">
    <property type="entry name" value="LysR_substrate"/>
    <property type="match status" value="1"/>
</dbReference>
<keyword evidence="7" id="KW-1185">Reference proteome</keyword>
<keyword evidence="3" id="KW-0238">DNA-binding</keyword>
<dbReference type="Gene3D" id="1.10.10.10">
    <property type="entry name" value="Winged helix-like DNA-binding domain superfamily/Winged helix DNA-binding domain"/>
    <property type="match status" value="1"/>
</dbReference>
<evidence type="ECO:0000256" key="2">
    <source>
        <dbReference type="ARBA" id="ARBA00023015"/>
    </source>
</evidence>
<dbReference type="RefSeq" id="WP_013344960.1">
    <property type="nucleotide sequence ID" value="NC_014541.1"/>
</dbReference>
<dbReference type="Gene3D" id="3.40.190.10">
    <property type="entry name" value="Periplasmic binding protein-like II"/>
    <property type="match status" value="2"/>
</dbReference>
<evidence type="ECO:0000256" key="1">
    <source>
        <dbReference type="ARBA" id="ARBA00009437"/>
    </source>
</evidence>
<dbReference type="AlphaFoldDB" id="E1SNH0"/>
<evidence type="ECO:0000256" key="4">
    <source>
        <dbReference type="ARBA" id="ARBA00023163"/>
    </source>
</evidence>
<protein>
    <submittedName>
        <fullName evidence="6">Transcriptional regulator</fullName>
    </submittedName>
</protein>
<sequence length="301" mass="33795">MKYTLKQLMVFDAIATLGSVSQAADKLALTQSATSMSLSQLEKMLGQPLFERIGKRMILTHWGQWLRPKARALISDARQIELGFAGQHLLSGEIRLGASQTGAEHLVPELISRIDNDFPEIHVKVDVANTEAVIEGVVKHRFQLGVIEGRCDDARIAQHTWCNDHLALVAGKHHPYAQLDRISLTQLEQAKWVLRERGAGTRAIFDSALHGLIENLNVRHEYEQVSVLRALVAKGSYLSCLPYLEVEAAVARGELVCLNVPELNMERRLSFIWRADSAPHPLRDCLMAEARHIQKRRSLRP</sequence>
<dbReference type="HOGENOM" id="CLU_039613_6_1_6"/>
<dbReference type="PRINTS" id="PR00039">
    <property type="entry name" value="HTHLYSR"/>
</dbReference>
<gene>
    <name evidence="6" type="ordered locus">Fbal_1450</name>
</gene>
<dbReference type="SUPFAM" id="SSF53850">
    <property type="entry name" value="Periplasmic binding protein-like II"/>
    <property type="match status" value="1"/>
</dbReference>
<dbReference type="KEGG" id="fbl:Fbal_1450"/>